<dbReference type="Gene3D" id="2.20.110.10">
    <property type="entry name" value="Histone H3 K4-specific methyltransferase SET7/9 N-terminal domain"/>
    <property type="match status" value="3"/>
</dbReference>
<dbReference type="EMBL" id="DF968182">
    <property type="protein sequence ID" value="GAP44176.1"/>
    <property type="molecule type" value="Genomic_DNA"/>
</dbReference>
<feature type="chain" id="PRO_5006633603" evidence="1">
    <location>
        <begin position="20"/>
        <end position="505"/>
    </location>
</feature>
<dbReference type="PANTHER" id="PTHR33706">
    <property type="entry name" value="MORN VARIANT REPEAT PROTEIN"/>
    <property type="match status" value="1"/>
</dbReference>
<dbReference type="AlphaFoldDB" id="A0A0S7C4K7"/>
<dbReference type="STRING" id="1678841.TBC1_112340"/>
<organism evidence="2">
    <name type="scientific">Lentimicrobium saccharophilum</name>
    <dbReference type="NCBI Taxonomy" id="1678841"/>
    <lineage>
        <taxon>Bacteria</taxon>
        <taxon>Pseudomonadati</taxon>
        <taxon>Bacteroidota</taxon>
        <taxon>Bacteroidia</taxon>
        <taxon>Bacteroidales</taxon>
        <taxon>Lentimicrobiaceae</taxon>
        <taxon>Lentimicrobium</taxon>
    </lineage>
</organism>
<keyword evidence="3" id="KW-1185">Reference proteome</keyword>
<dbReference type="SUPFAM" id="SSF82185">
    <property type="entry name" value="Histone H3 K4-specific methyltransferase SET7/9 N-terminal domain"/>
    <property type="match status" value="4"/>
</dbReference>
<reference evidence="2" key="1">
    <citation type="journal article" date="2015" name="Genome Announc.">
        <title>Draft Genome Sequence of Bacteroidales Strain TBC1, a Novel Isolate from a Methanogenic Wastewater Treatment System.</title>
        <authorList>
            <person name="Tourlousse D.M."/>
            <person name="Matsuura N."/>
            <person name="Sun L."/>
            <person name="Toyonaga M."/>
            <person name="Kuroda K."/>
            <person name="Ohashi A."/>
            <person name="Cruz R."/>
            <person name="Yamaguchi T."/>
            <person name="Sekiguchi Y."/>
        </authorList>
    </citation>
    <scope>NUCLEOTIDE SEQUENCE [LARGE SCALE GENOMIC DNA]</scope>
    <source>
        <strain evidence="2">TBC1</strain>
    </source>
</reference>
<keyword evidence="1" id="KW-0732">Signal</keyword>
<protein>
    <submittedName>
        <fullName evidence="2">Antitoxin component YwqK of the YwqJK toxin-antitoxin module</fullName>
    </submittedName>
</protein>
<dbReference type="OrthoDB" id="1034328at2"/>
<dbReference type="Proteomes" id="UP000053091">
    <property type="component" value="Unassembled WGS sequence"/>
</dbReference>
<gene>
    <name evidence="2" type="ORF">TBC1_112340</name>
</gene>
<accession>A0A0S7C4K7</accession>
<dbReference type="Gene3D" id="3.90.930.1">
    <property type="match status" value="2"/>
</dbReference>
<dbReference type="RefSeq" id="WP_062042520.1">
    <property type="nucleotide sequence ID" value="NZ_DF968182.1"/>
</dbReference>
<evidence type="ECO:0000313" key="2">
    <source>
        <dbReference type="EMBL" id="GAP44176.1"/>
    </source>
</evidence>
<dbReference type="PANTHER" id="PTHR33706:SF1">
    <property type="entry name" value="TPR REPEAT PROTEIN"/>
    <property type="match status" value="1"/>
</dbReference>
<dbReference type="Pfam" id="PF07661">
    <property type="entry name" value="MORN_2"/>
    <property type="match status" value="10"/>
</dbReference>
<dbReference type="InterPro" id="IPR011652">
    <property type="entry name" value="MORN_2"/>
</dbReference>
<proteinExistence type="predicted"/>
<evidence type="ECO:0000256" key="1">
    <source>
        <dbReference type="SAM" id="SignalP"/>
    </source>
</evidence>
<feature type="signal peptide" evidence="1">
    <location>
        <begin position="1"/>
        <end position="19"/>
    </location>
</feature>
<sequence length="505" mass="59330">MRKSLLFLVLVMIAFLLKAQDNTVVPNGFNRFYHPDGKVSSEGMMRDGKPDGYWKTYWENGTLKSEGNRRNFELDSIWSFYDENGKTTLQITYLNGKKEGIRRTFRENEIIEENFSNDVKHGLTVYFYPDGKIMRTINFENGLENGYAREYDQDGTVITMIEYRRGFVVDRENINRRDRNGLKQGKWKFFYPDGKVKTEGNYRDDKRNGYFKEYDEKGMLIDIAKYVNDVKQEEPPELVKLDVRTDYYPDGKVKTRASYKGDTPEGIRREYDEKGQVVAAYTFTNGVITAEGIIDDEGVKDGPWKEFYADGTLRSEGVYRNGKRIGKWRFYHQNRNLEQEGNYNNQGNSDGLWKWYYEDGLLLREENFLNGKSEGLFTEYDENGTVIIQGEYVDGLEEGFWKYQHGDHREEGTYRSGMRNGDWKYYYDNGELSFQGAYIDDNPNGRHIWFWPDGKKKDEGEYLMGMKNGDWIQYNTDGTVFMVISYQNGIEKKYDGVRIKPEPLE</sequence>
<name>A0A0S7C4K7_9BACT</name>
<evidence type="ECO:0000313" key="3">
    <source>
        <dbReference type="Proteomes" id="UP000053091"/>
    </source>
</evidence>